<feature type="domain" description="Protein FecR C-terminal" evidence="3">
    <location>
        <begin position="290"/>
        <end position="357"/>
    </location>
</feature>
<dbReference type="InterPro" id="IPR006860">
    <property type="entry name" value="FecR"/>
</dbReference>
<reference evidence="4 5" key="1">
    <citation type="submission" date="2016-10" db="EMBL/GenBank/DDBJ databases">
        <authorList>
            <person name="de Groot N.N."/>
        </authorList>
    </citation>
    <scope>NUCLEOTIDE SEQUENCE [LARGE SCALE GENOMIC DNA]</scope>
    <source>
        <strain evidence="4 5">MP1X4</strain>
    </source>
</reference>
<dbReference type="Pfam" id="PF04773">
    <property type="entry name" value="FecR"/>
    <property type="match status" value="1"/>
</dbReference>
<dbReference type="Gene3D" id="3.55.50.30">
    <property type="match status" value="1"/>
</dbReference>
<keyword evidence="1" id="KW-0812">Transmembrane</keyword>
<dbReference type="Proteomes" id="UP000199679">
    <property type="component" value="Chromosome I"/>
</dbReference>
<dbReference type="RefSeq" id="WP_091368967.1">
    <property type="nucleotide sequence ID" value="NZ_LT629740.1"/>
</dbReference>
<evidence type="ECO:0000313" key="4">
    <source>
        <dbReference type="EMBL" id="SDS12058.1"/>
    </source>
</evidence>
<gene>
    <name evidence="4" type="ORF">SAMN05216490_0577</name>
</gene>
<evidence type="ECO:0000313" key="5">
    <source>
        <dbReference type="Proteomes" id="UP000199679"/>
    </source>
</evidence>
<dbReference type="Gene3D" id="2.60.120.1440">
    <property type="match status" value="1"/>
</dbReference>
<dbReference type="PIRSF" id="PIRSF018266">
    <property type="entry name" value="FecR"/>
    <property type="match status" value="1"/>
</dbReference>
<dbReference type="PANTHER" id="PTHR30273">
    <property type="entry name" value="PERIPLASMIC SIGNAL SENSOR AND SIGMA FACTOR ACTIVATOR FECR-RELATED"/>
    <property type="match status" value="1"/>
</dbReference>
<dbReference type="GO" id="GO:0016989">
    <property type="term" value="F:sigma factor antagonist activity"/>
    <property type="evidence" value="ECO:0007669"/>
    <property type="project" value="TreeGrafter"/>
</dbReference>
<evidence type="ECO:0000259" key="2">
    <source>
        <dbReference type="Pfam" id="PF04773"/>
    </source>
</evidence>
<dbReference type="EMBL" id="LT629740">
    <property type="protein sequence ID" value="SDS12058.1"/>
    <property type="molecule type" value="Genomic_DNA"/>
</dbReference>
<keyword evidence="1" id="KW-1133">Transmembrane helix</keyword>
<accession>A0A1H1PLE6</accession>
<dbReference type="AlphaFoldDB" id="A0A1H1PLE6"/>
<dbReference type="InterPro" id="IPR032508">
    <property type="entry name" value="FecR_C"/>
</dbReference>
<dbReference type="InterPro" id="IPR012373">
    <property type="entry name" value="Ferrdict_sens_TM"/>
</dbReference>
<protein>
    <submittedName>
        <fullName evidence="4">FecR family protein</fullName>
    </submittedName>
</protein>
<proteinExistence type="predicted"/>
<keyword evidence="5" id="KW-1185">Reference proteome</keyword>
<feature type="transmembrane region" description="Helical" evidence="1">
    <location>
        <begin position="103"/>
        <end position="120"/>
    </location>
</feature>
<sequence length="363" mass="40779">MPDNNYCKVDDFLLDDSFVEWVLGGTPELNSYWDNFLSTKPECEENFSQARSIILSLKIKPVKELSQQQVDELIAGVIARQQAAQSAKIVALPQRKPKRDIRFRYAAVIAMFISLCWLGYNAHKTKKHVNAPVAFVQTYHQVTNNGSAPMLVKLPDNSTIILKPNAQLRYPNTFTGNKREVYLNGEAFFEVSKNKAKPFFVYSNELTVRVVGTSFVVKADKADKQFKIIVSTGRVEVFTSVKKGDAASNKQAIVLTPNQQGILYRNEERLEKANLKKPLLLSKESTSLHFNFVGTPFSKVISTLDEAYGVNIIYNEKVMANCQLTASLIDQPLDERLKLICKAVEADYKIIDGQIIIDGKGCN</sequence>
<evidence type="ECO:0000256" key="1">
    <source>
        <dbReference type="SAM" id="Phobius"/>
    </source>
</evidence>
<dbReference type="Pfam" id="PF16344">
    <property type="entry name" value="FecR_C"/>
    <property type="match status" value="1"/>
</dbReference>
<name>A0A1H1PLE6_MUCMA</name>
<evidence type="ECO:0000259" key="3">
    <source>
        <dbReference type="Pfam" id="PF16344"/>
    </source>
</evidence>
<keyword evidence="1" id="KW-0472">Membrane</keyword>
<feature type="domain" description="FecR protein" evidence="2">
    <location>
        <begin position="151"/>
        <end position="236"/>
    </location>
</feature>
<dbReference type="OrthoDB" id="645173at2"/>
<dbReference type="STRING" id="652787.SAMN05216490_0577"/>
<organism evidence="4 5">
    <name type="scientific">Mucilaginibacter mallensis</name>
    <dbReference type="NCBI Taxonomy" id="652787"/>
    <lineage>
        <taxon>Bacteria</taxon>
        <taxon>Pseudomonadati</taxon>
        <taxon>Bacteroidota</taxon>
        <taxon>Sphingobacteriia</taxon>
        <taxon>Sphingobacteriales</taxon>
        <taxon>Sphingobacteriaceae</taxon>
        <taxon>Mucilaginibacter</taxon>
    </lineage>
</organism>
<dbReference type="PANTHER" id="PTHR30273:SF2">
    <property type="entry name" value="PROTEIN FECR"/>
    <property type="match status" value="1"/>
</dbReference>